<dbReference type="PROSITE" id="PS50011">
    <property type="entry name" value="PROTEIN_KINASE_DOM"/>
    <property type="match status" value="1"/>
</dbReference>
<dbReference type="SUPFAM" id="SSF56112">
    <property type="entry name" value="Protein kinase-like (PK-like)"/>
    <property type="match status" value="1"/>
</dbReference>
<evidence type="ECO:0000256" key="1">
    <source>
        <dbReference type="ARBA" id="ARBA00022527"/>
    </source>
</evidence>
<dbReference type="GO" id="GO:0005737">
    <property type="term" value="C:cytoplasm"/>
    <property type="evidence" value="ECO:0000318"/>
    <property type="project" value="GO_Central"/>
</dbReference>
<dbReference type="GO" id="GO:0007165">
    <property type="term" value="P:signal transduction"/>
    <property type="evidence" value="ECO:0000318"/>
    <property type="project" value="GO_Central"/>
</dbReference>
<evidence type="ECO:0000313" key="6">
    <source>
        <dbReference type="EMBL" id="EAY07324.1"/>
    </source>
</evidence>
<dbReference type="InterPro" id="IPR000719">
    <property type="entry name" value="Prot_kinase_dom"/>
</dbReference>
<keyword evidence="1" id="KW-0723">Serine/threonine-protein kinase</keyword>
<dbReference type="RefSeq" id="XP_001319547.1">
    <property type="nucleotide sequence ID" value="XM_001319512.1"/>
</dbReference>
<dbReference type="InterPro" id="IPR050167">
    <property type="entry name" value="Ser_Thr_protein_kinase"/>
</dbReference>
<proteinExistence type="predicted"/>
<keyword evidence="2 4" id="KW-0547">Nucleotide-binding</keyword>
<dbReference type="PROSITE" id="PS00108">
    <property type="entry name" value="PROTEIN_KINASE_ST"/>
    <property type="match status" value="1"/>
</dbReference>
<dbReference type="VEuPathDB" id="TrichDB:TVAG_139540"/>
<dbReference type="STRING" id="5722.A2EJ21"/>
<feature type="binding site" evidence="4">
    <location>
        <position position="235"/>
    </location>
    <ligand>
        <name>ATP</name>
        <dbReference type="ChEBI" id="CHEBI:30616"/>
    </ligand>
</feature>
<dbReference type="InterPro" id="IPR017441">
    <property type="entry name" value="Protein_kinase_ATP_BS"/>
</dbReference>
<feature type="domain" description="Protein kinase" evidence="5">
    <location>
        <begin position="206"/>
        <end position="463"/>
    </location>
</feature>
<evidence type="ECO:0000256" key="4">
    <source>
        <dbReference type="PROSITE-ProRule" id="PRU10141"/>
    </source>
</evidence>
<accession>A2EJ21</accession>
<dbReference type="AlphaFoldDB" id="A2EJ21"/>
<organism evidence="6 7">
    <name type="scientific">Trichomonas vaginalis (strain ATCC PRA-98 / G3)</name>
    <dbReference type="NCBI Taxonomy" id="412133"/>
    <lineage>
        <taxon>Eukaryota</taxon>
        <taxon>Metamonada</taxon>
        <taxon>Parabasalia</taxon>
        <taxon>Trichomonadida</taxon>
        <taxon>Trichomonadidae</taxon>
        <taxon>Trichomonas</taxon>
    </lineage>
</organism>
<dbReference type="PANTHER" id="PTHR23257:SF958">
    <property type="entry name" value="SERINE_THREONINE-PROTEIN KINASE WNK4"/>
    <property type="match status" value="1"/>
</dbReference>
<dbReference type="InterPro" id="IPR008271">
    <property type="entry name" value="Ser/Thr_kinase_AS"/>
</dbReference>
<keyword evidence="6" id="KW-0418">Kinase</keyword>
<dbReference type="CDD" id="cd13999">
    <property type="entry name" value="STKc_MAP3K-like"/>
    <property type="match status" value="1"/>
</dbReference>
<dbReference type="OrthoDB" id="4062651at2759"/>
<keyword evidence="7" id="KW-1185">Reference proteome</keyword>
<dbReference type="eggNOG" id="KOG0192">
    <property type="taxonomic scope" value="Eukaryota"/>
</dbReference>
<evidence type="ECO:0000313" key="7">
    <source>
        <dbReference type="Proteomes" id="UP000001542"/>
    </source>
</evidence>
<dbReference type="GO" id="GO:0005524">
    <property type="term" value="F:ATP binding"/>
    <property type="evidence" value="ECO:0007669"/>
    <property type="project" value="UniProtKB-UniRule"/>
</dbReference>
<keyword evidence="3 4" id="KW-0067">ATP-binding</keyword>
<sequence length="797" mass="89638">MQPTLRSCLPEFERQLSELEQLASQSAVHRKKFEFAVNQFRRFLLCFSQDAKDDPITPDQEAAYRSILDILRELHQLLCQYQLHCWSHTTLENPCNSVATTLCQLTSRLQKLALKLHENSSKAFEIDSPQWMQYHILDLRGIAASFNQYIQNCAEDDPVADLINERLDSVNTYLKQYENETINSGLRVFSPIPVIYQKWQVNLDDFEVIKEIGAGVSSHVFYGKYKKTDQEVAIKRLKFKKLSGLKLASFQREVSVLATCCHPCLIGFVGATDTPPFCIVTEWMPNDTLYHDLHKHHKLDTTMRTIAAFDIARGMQELHSKHIIHRDLKSLNVLLDKDYHVHICDFGFSRGAGEEQLYTQNVGTPHWMAPELLDSSHSYNYKVDVYAYGIVLWEIMTCQLPYSGLESTQIIAQVMMNDLRPSIPESTNGPLRDLTTSCWDRNPDRRPTFDEIIRRFQTNEITLNGADKEMFVKYMEEKIGKVGMKQAAIEDKISQVNDDEAALQDLIDFLEKNGLPNDLVYKCWETVERNVDGPPKNVGRAAAFFLTTAVKTKAAAVIRMLPAGSVPAKLLMPVIELIPSGLSEFDADITIAACKNGAADVCVVYVVNQTYLKLAMEVVSQQGASPSLKAAVADRCVQCLSSNDHALIMAATRCLIGIGDARRISCNLIENCLKSDDDQLRNCMIVAAAASASTGSQLSIDIIDTVFQEMSEGSEIAEATLVAACKSPHSAIQVVNRIAFLEHIPRSFALRIMLLAAQYDEVRPVISVALQMIKMEDETDQFLIEAYNKLKKCIPNV</sequence>
<dbReference type="Pfam" id="PF07714">
    <property type="entry name" value="PK_Tyr_Ser-Thr"/>
    <property type="match status" value="1"/>
</dbReference>
<dbReference type="GO" id="GO:0004674">
    <property type="term" value="F:protein serine/threonine kinase activity"/>
    <property type="evidence" value="ECO:0007669"/>
    <property type="project" value="UniProtKB-KW"/>
</dbReference>
<reference evidence="6" key="2">
    <citation type="journal article" date="2007" name="Science">
        <title>Draft genome sequence of the sexually transmitted pathogen Trichomonas vaginalis.</title>
        <authorList>
            <person name="Carlton J.M."/>
            <person name="Hirt R.P."/>
            <person name="Silva J.C."/>
            <person name="Delcher A.L."/>
            <person name="Schatz M."/>
            <person name="Zhao Q."/>
            <person name="Wortman J.R."/>
            <person name="Bidwell S.L."/>
            <person name="Alsmark U.C.M."/>
            <person name="Besteiro S."/>
            <person name="Sicheritz-Ponten T."/>
            <person name="Noel C.J."/>
            <person name="Dacks J.B."/>
            <person name="Foster P.G."/>
            <person name="Simillion C."/>
            <person name="Van de Peer Y."/>
            <person name="Miranda-Saavedra D."/>
            <person name="Barton G.J."/>
            <person name="Westrop G.D."/>
            <person name="Mueller S."/>
            <person name="Dessi D."/>
            <person name="Fiori P.L."/>
            <person name="Ren Q."/>
            <person name="Paulsen I."/>
            <person name="Zhang H."/>
            <person name="Bastida-Corcuera F.D."/>
            <person name="Simoes-Barbosa A."/>
            <person name="Brown M.T."/>
            <person name="Hayes R.D."/>
            <person name="Mukherjee M."/>
            <person name="Okumura C.Y."/>
            <person name="Schneider R."/>
            <person name="Smith A.J."/>
            <person name="Vanacova S."/>
            <person name="Villalvazo M."/>
            <person name="Haas B.J."/>
            <person name="Pertea M."/>
            <person name="Feldblyum T.V."/>
            <person name="Utterback T.R."/>
            <person name="Shu C.L."/>
            <person name="Osoegawa K."/>
            <person name="de Jong P.J."/>
            <person name="Hrdy I."/>
            <person name="Horvathova L."/>
            <person name="Zubacova Z."/>
            <person name="Dolezal P."/>
            <person name="Malik S.B."/>
            <person name="Logsdon J.M. Jr."/>
            <person name="Henze K."/>
            <person name="Gupta A."/>
            <person name="Wang C.C."/>
            <person name="Dunne R.L."/>
            <person name="Upcroft J.A."/>
            <person name="Upcroft P."/>
            <person name="White O."/>
            <person name="Salzberg S.L."/>
            <person name="Tang P."/>
            <person name="Chiu C.-H."/>
            <person name="Lee Y.-S."/>
            <person name="Embley T.M."/>
            <person name="Coombs G.H."/>
            <person name="Mottram J.C."/>
            <person name="Tachezy J."/>
            <person name="Fraser-Liggett C.M."/>
            <person name="Johnson P.J."/>
        </authorList>
    </citation>
    <scope>NUCLEOTIDE SEQUENCE [LARGE SCALE GENOMIC DNA]</scope>
    <source>
        <strain evidence="6">G3</strain>
    </source>
</reference>
<dbReference type="Proteomes" id="UP000001542">
    <property type="component" value="Unassembled WGS sequence"/>
</dbReference>
<dbReference type="InterPro" id="IPR011009">
    <property type="entry name" value="Kinase-like_dom_sf"/>
</dbReference>
<dbReference type="Gene3D" id="3.30.200.20">
    <property type="entry name" value="Phosphorylase Kinase, domain 1"/>
    <property type="match status" value="1"/>
</dbReference>
<dbReference type="VEuPathDB" id="TrichDB:TVAGG3_0609690"/>
<dbReference type="SMART" id="SM00220">
    <property type="entry name" value="S_TKc"/>
    <property type="match status" value="1"/>
</dbReference>
<dbReference type="PROSITE" id="PS00107">
    <property type="entry name" value="PROTEIN_KINASE_ATP"/>
    <property type="match status" value="1"/>
</dbReference>
<dbReference type="EMBL" id="DS113402">
    <property type="protein sequence ID" value="EAY07324.1"/>
    <property type="molecule type" value="Genomic_DNA"/>
</dbReference>
<name>A2EJ21_TRIV3</name>
<protein>
    <submittedName>
        <fullName evidence="6">TKL family protein kinase</fullName>
    </submittedName>
</protein>
<dbReference type="KEGG" id="tva:4765212"/>
<reference evidence="6" key="1">
    <citation type="submission" date="2006-10" db="EMBL/GenBank/DDBJ databases">
        <authorList>
            <person name="Amadeo P."/>
            <person name="Zhao Q."/>
            <person name="Wortman J."/>
            <person name="Fraser-Liggett C."/>
            <person name="Carlton J."/>
        </authorList>
    </citation>
    <scope>NUCLEOTIDE SEQUENCE</scope>
    <source>
        <strain evidence="6">G3</strain>
    </source>
</reference>
<gene>
    <name evidence="6" type="ORF">TVAG_139540</name>
</gene>
<evidence type="ECO:0000256" key="3">
    <source>
        <dbReference type="ARBA" id="ARBA00022840"/>
    </source>
</evidence>
<dbReference type="PANTHER" id="PTHR23257">
    <property type="entry name" value="SERINE-THREONINE PROTEIN KINASE"/>
    <property type="match status" value="1"/>
</dbReference>
<dbReference type="GO" id="GO:0004672">
    <property type="term" value="F:protein kinase activity"/>
    <property type="evidence" value="ECO:0000318"/>
    <property type="project" value="GO_Central"/>
</dbReference>
<evidence type="ECO:0000259" key="5">
    <source>
        <dbReference type="PROSITE" id="PS50011"/>
    </source>
</evidence>
<keyword evidence="6" id="KW-0808">Transferase</keyword>
<dbReference type="Gene3D" id="1.10.510.10">
    <property type="entry name" value="Transferase(Phosphotransferase) domain 1"/>
    <property type="match status" value="1"/>
</dbReference>
<dbReference type="InterPro" id="IPR001245">
    <property type="entry name" value="Ser-Thr/Tyr_kinase_cat_dom"/>
</dbReference>
<evidence type="ECO:0000256" key="2">
    <source>
        <dbReference type="ARBA" id="ARBA00022741"/>
    </source>
</evidence>
<dbReference type="InParanoid" id="A2EJ21"/>